<protein>
    <submittedName>
        <fullName evidence="1">Uncharacterized protein</fullName>
    </submittedName>
</protein>
<proteinExistence type="predicted"/>
<keyword evidence="2" id="KW-1185">Reference proteome</keyword>
<accession>A0A482MMZ4</accession>
<dbReference type="EMBL" id="MK552141">
    <property type="protein sequence ID" value="QBQ74652.1"/>
    <property type="molecule type" value="Genomic_DNA"/>
</dbReference>
<reference evidence="1 2" key="1">
    <citation type="submission" date="2019-02" db="EMBL/GenBank/DDBJ databases">
        <title>Complete genome sequence of Burkholderia cenocepacia phage BcepSauron.</title>
        <authorList>
            <person name="Park K."/>
            <person name="Gonzalez C."/>
            <person name="Liu M."/>
            <person name="Gill J."/>
        </authorList>
    </citation>
    <scope>NUCLEOTIDE SEQUENCE [LARGE SCALE GENOMIC DNA]</scope>
</reference>
<dbReference type="Proteomes" id="UP000301424">
    <property type="component" value="Segment"/>
</dbReference>
<sequence>MYSIPALYESFRQRIAAWLRAPNGSTLIGHESGTVGSALDTLYTGSMAQASIPLQADDTVPLYRDGVLYKAPVWELRGSDVATDSTLGTVVPRQELKIDTKGNLFIDPMFVSTAHLNTARTSLYKADFMAGRFWRYRDLAYPFETFNQTVDDRDEDGRLMVQRGTSNLITNPTFAGALVGTSANGGSLPTGWTVSDPTLLWEVLQVGPKLQIRFTRTEASPAGVPLSFNSGSGTAPTLTRGGLTTAATVNVLNVGGVATGVVLKTGNARAASYTVLPAYGRRRVSIWNSAIAGDQMSAALVIATTNDTDPFSITVEISKPQIEDGANASDNTAFVATTRVASTTKLFIPNGGYTLAIQGRDGGVWSRQVVATPDGYTIPVPQYGSLAIESVVALAPNVDSAYATRFAEAVWPINYTLTFGPTTVRTVSGRQMAVRGVLGGYTEARNRQSAQQFLVNPGDRDVSDLTTVDRADLVDTATLNTGTDIWFSFALRIDPGIIGTASQCSVFGLDRDASTKTLTVDVAQDTLSIRTQASTDVIPIIQYSDALLQRGVWVNYVMHVVLGSQGTLQVWRDSKPVVNYSGAMGSGAATLSYGIARATDSVPLSIEVANMEISYTSLAQRVSNPIPVI</sequence>
<name>A0A482MMZ4_9CAUD</name>
<organism evidence="1 2">
    <name type="scientific">Burkholderia phage BcepSauron</name>
    <dbReference type="NCBI Taxonomy" id="2530033"/>
    <lineage>
        <taxon>Viruses</taxon>
        <taxon>Duplodnaviria</taxon>
        <taxon>Heunggongvirae</taxon>
        <taxon>Uroviricota</taxon>
        <taxon>Caudoviricetes</taxon>
        <taxon>Sarumanvirus</taxon>
        <taxon>Sarumanvirus bcepsauron</taxon>
    </lineage>
</organism>
<gene>
    <name evidence="1" type="ORF">BcepSauron_272</name>
</gene>
<evidence type="ECO:0000313" key="2">
    <source>
        <dbReference type="Proteomes" id="UP000301424"/>
    </source>
</evidence>
<evidence type="ECO:0000313" key="1">
    <source>
        <dbReference type="EMBL" id="QBQ74652.1"/>
    </source>
</evidence>
<dbReference type="Gene3D" id="2.60.120.200">
    <property type="match status" value="1"/>
</dbReference>